<dbReference type="InterPro" id="IPR009057">
    <property type="entry name" value="Homeodomain-like_sf"/>
</dbReference>
<proteinExistence type="predicted"/>
<dbReference type="Proteomes" id="UP000635885">
    <property type="component" value="Unassembled WGS sequence"/>
</dbReference>
<keyword evidence="1" id="KW-0805">Transcription regulation</keyword>
<comment type="caution">
    <text evidence="5">The sequence shown here is derived from an EMBL/GenBank/DDBJ whole genome shotgun (WGS) entry which is preliminary data.</text>
</comment>
<dbReference type="PROSITE" id="PS01124">
    <property type="entry name" value="HTH_ARAC_FAMILY_2"/>
    <property type="match status" value="1"/>
</dbReference>
<dbReference type="Pfam" id="PF12833">
    <property type="entry name" value="HTH_18"/>
    <property type="match status" value="1"/>
</dbReference>
<keyword evidence="3" id="KW-0804">Transcription</keyword>
<dbReference type="PANTHER" id="PTHR43280:SF32">
    <property type="entry name" value="TRANSCRIPTIONAL REGULATORY PROTEIN"/>
    <property type="match status" value="1"/>
</dbReference>
<evidence type="ECO:0000256" key="2">
    <source>
        <dbReference type="ARBA" id="ARBA00023125"/>
    </source>
</evidence>
<protein>
    <submittedName>
        <fullName evidence="5">AraC family transcriptional regulator</fullName>
    </submittedName>
</protein>
<dbReference type="InterPro" id="IPR020449">
    <property type="entry name" value="Tscrpt_reg_AraC-type_HTH"/>
</dbReference>
<evidence type="ECO:0000313" key="5">
    <source>
        <dbReference type="EMBL" id="GGC29481.1"/>
    </source>
</evidence>
<evidence type="ECO:0000313" key="6">
    <source>
        <dbReference type="Proteomes" id="UP000635885"/>
    </source>
</evidence>
<dbReference type="Gene3D" id="1.10.10.60">
    <property type="entry name" value="Homeodomain-like"/>
    <property type="match status" value="1"/>
</dbReference>
<sequence length="289" mass="33466">MGLAFVLKDEKMHYTYSEKKIGSSFTLVSGNNISAALETATKDLKFFWNQGSKEVKMKVNHLPISLMPNQIACTNYNQEVMLISDRTELVALFFNREFYCIHTYDQEVSCNGLLFFGSDPTAILQLDSDEKEKLSMLIHVLQQEFIIHDSNQEEMLRILLKRFIIRLTRLGRRQLLKSSGKQDEIDLIRSFNVLVEEHFKEKKTVAEYAELLFKSPKTLSNVFSKISKTSPLQIIHERIVTEAKRLLLFTDMPIKSIGYDLGYEEYSQFSKFFKKAVGLSPGEFRESKE</sequence>
<reference evidence="6" key="1">
    <citation type="journal article" date="2019" name="Int. J. Syst. Evol. Microbiol.">
        <title>The Global Catalogue of Microorganisms (GCM) 10K type strain sequencing project: providing services to taxonomists for standard genome sequencing and annotation.</title>
        <authorList>
            <consortium name="The Broad Institute Genomics Platform"/>
            <consortium name="The Broad Institute Genome Sequencing Center for Infectious Disease"/>
            <person name="Wu L."/>
            <person name="Ma J."/>
        </authorList>
    </citation>
    <scope>NUCLEOTIDE SEQUENCE [LARGE SCALE GENOMIC DNA]</scope>
    <source>
        <strain evidence="6">CGMCC 1.12479</strain>
    </source>
</reference>
<dbReference type="PANTHER" id="PTHR43280">
    <property type="entry name" value="ARAC-FAMILY TRANSCRIPTIONAL REGULATOR"/>
    <property type="match status" value="1"/>
</dbReference>
<feature type="domain" description="HTH araC/xylS-type" evidence="4">
    <location>
        <begin position="189"/>
        <end position="287"/>
    </location>
</feature>
<dbReference type="PRINTS" id="PR00032">
    <property type="entry name" value="HTHARAC"/>
</dbReference>
<organism evidence="5 6">
    <name type="scientific">Belliella aquatica</name>
    <dbReference type="NCBI Taxonomy" id="1323734"/>
    <lineage>
        <taxon>Bacteria</taxon>
        <taxon>Pseudomonadati</taxon>
        <taxon>Bacteroidota</taxon>
        <taxon>Cytophagia</taxon>
        <taxon>Cytophagales</taxon>
        <taxon>Cyclobacteriaceae</taxon>
        <taxon>Belliella</taxon>
    </lineage>
</organism>
<evidence type="ECO:0000256" key="3">
    <source>
        <dbReference type="ARBA" id="ARBA00023163"/>
    </source>
</evidence>
<evidence type="ECO:0000256" key="1">
    <source>
        <dbReference type="ARBA" id="ARBA00023015"/>
    </source>
</evidence>
<dbReference type="SUPFAM" id="SSF46689">
    <property type="entry name" value="Homeodomain-like"/>
    <property type="match status" value="1"/>
</dbReference>
<keyword evidence="6" id="KW-1185">Reference proteome</keyword>
<gene>
    <name evidence="5" type="ORF">GCM10010993_05470</name>
</gene>
<dbReference type="InterPro" id="IPR018060">
    <property type="entry name" value="HTH_AraC"/>
</dbReference>
<dbReference type="EMBL" id="BMFD01000002">
    <property type="protein sequence ID" value="GGC29481.1"/>
    <property type="molecule type" value="Genomic_DNA"/>
</dbReference>
<accession>A0ABQ1LWX8</accession>
<dbReference type="SMART" id="SM00342">
    <property type="entry name" value="HTH_ARAC"/>
    <property type="match status" value="1"/>
</dbReference>
<name>A0ABQ1LWX8_9BACT</name>
<keyword evidence="2" id="KW-0238">DNA-binding</keyword>
<evidence type="ECO:0000259" key="4">
    <source>
        <dbReference type="PROSITE" id="PS01124"/>
    </source>
</evidence>